<dbReference type="EMBL" id="CP000768">
    <property type="protein sequence ID" value="ABS44691.1"/>
    <property type="molecule type" value="Genomic_DNA"/>
</dbReference>
<dbReference type="Proteomes" id="UP000002302">
    <property type="component" value="Chromosome"/>
</dbReference>
<keyword evidence="1" id="KW-0812">Transmembrane</keyword>
<sequence>MLAQPFLKRHFWKKRLFDFKFTSTCKDFKRLISPLVSIHFSLSLLLLIVLK</sequence>
<protein>
    <submittedName>
        <fullName evidence="2">Uncharacterized protein</fullName>
    </submittedName>
</protein>
<evidence type="ECO:0000256" key="1">
    <source>
        <dbReference type="SAM" id="Phobius"/>
    </source>
</evidence>
<dbReference type="KEGG" id="cjd:JJD26997_0131"/>
<gene>
    <name evidence="2" type="ordered locus">JJD26997_0131</name>
</gene>
<dbReference type="AlphaFoldDB" id="A7H1J8"/>
<accession>A7H1J8</accession>
<feature type="transmembrane region" description="Helical" evidence="1">
    <location>
        <begin position="31"/>
        <end position="50"/>
    </location>
</feature>
<keyword evidence="1" id="KW-0472">Membrane</keyword>
<reference evidence="3" key="1">
    <citation type="submission" date="2007-07" db="EMBL/GenBank/DDBJ databases">
        <title>Complete genome sequence of Campylobacter jejuni subsp doylei 269.97 isolated from human blood.</title>
        <authorList>
            <person name="Fouts D.E."/>
            <person name="Mongodin E.F."/>
            <person name="Puiu D."/>
            <person name="Sebastian Y."/>
            <person name="Miller W.G."/>
            <person name="Mandrell R.E."/>
            <person name="Lastovica A.J."/>
            <person name="Nelson K.E."/>
        </authorList>
    </citation>
    <scope>NUCLEOTIDE SEQUENCE [LARGE SCALE GENOMIC DNA]</scope>
    <source>
        <strain evidence="3">ATCC BAA-1458 / RM4099 / 269.97</strain>
    </source>
</reference>
<proteinExistence type="predicted"/>
<dbReference type="HOGENOM" id="CLU_3096753_0_0_7"/>
<keyword evidence="1" id="KW-1133">Transmembrane helix</keyword>
<evidence type="ECO:0000313" key="2">
    <source>
        <dbReference type="EMBL" id="ABS44691.1"/>
    </source>
</evidence>
<evidence type="ECO:0000313" key="3">
    <source>
        <dbReference type="Proteomes" id="UP000002302"/>
    </source>
</evidence>
<name>A7H1J8_CAMJD</name>
<organism evidence="2 3">
    <name type="scientific">Campylobacter jejuni subsp. doylei (strain ATCC BAA-1458 / RM4099 / 269.97)</name>
    <dbReference type="NCBI Taxonomy" id="360109"/>
    <lineage>
        <taxon>Bacteria</taxon>
        <taxon>Pseudomonadati</taxon>
        <taxon>Campylobacterota</taxon>
        <taxon>Epsilonproteobacteria</taxon>
        <taxon>Campylobacterales</taxon>
        <taxon>Campylobacteraceae</taxon>
        <taxon>Campylobacter</taxon>
    </lineage>
</organism>